<reference evidence="1" key="1">
    <citation type="submission" date="2021-02" db="EMBL/GenBank/DDBJ databases">
        <authorList>
            <person name="Nowell W R."/>
        </authorList>
    </citation>
    <scope>NUCLEOTIDE SEQUENCE</scope>
</reference>
<dbReference type="Proteomes" id="UP000663836">
    <property type="component" value="Unassembled WGS sequence"/>
</dbReference>
<evidence type="ECO:0000313" key="1">
    <source>
        <dbReference type="EMBL" id="CAF4039755.1"/>
    </source>
</evidence>
<proteinExistence type="predicted"/>
<name>A0A819R441_9BILA</name>
<feature type="non-terminal residue" evidence="1">
    <location>
        <position position="1"/>
    </location>
</feature>
<dbReference type="EMBL" id="CAJOBD010005703">
    <property type="protein sequence ID" value="CAF4039755.1"/>
    <property type="molecule type" value="Genomic_DNA"/>
</dbReference>
<dbReference type="AlphaFoldDB" id="A0A819R441"/>
<organism evidence="1 2">
    <name type="scientific">Rotaria sordida</name>
    <dbReference type="NCBI Taxonomy" id="392033"/>
    <lineage>
        <taxon>Eukaryota</taxon>
        <taxon>Metazoa</taxon>
        <taxon>Spiralia</taxon>
        <taxon>Gnathifera</taxon>
        <taxon>Rotifera</taxon>
        <taxon>Eurotatoria</taxon>
        <taxon>Bdelloidea</taxon>
        <taxon>Philodinida</taxon>
        <taxon>Philodinidae</taxon>
        <taxon>Rotaria</taxon>
    </lineage>
</organism>
<comment type="caution">
    <text evidence="1">The sequence shown here is derived from an EMBL/GenBank/DDBJ whole genome shotgun (WGS) entry which is preliminary data.</text>
</comment>
<gene>
    <name evidence="1" type="ORF">JBS370_LOCUS28433</name>
</gene>
<evidence type="ECO:0000313" key="2">
    <source>
        <dbReference type="Proteomes" id="UP000663836"/>
    </source>
</evidence>
<protein>
    <submittedName>
        <fullName evidence="1">Uncharacterized protein</fullName>
    </submittedName>
</protein>
<accession>A0A819R441</accession>
<sequence>NPNVCRHYADTLFMCYNIMKTIYIILNDQISSEICRQKGIDIYEKHKNQFQFSGNPATNMVTVQIRPFVELNY</sequence>